<dbReference type="Pfam" id="PF00348">
    <property type="entry name" value="polyprenyl_synt"/>
    <property type="match status" value="1"/>
</dbReference>
<evidence type="ECO:0000256" key="3">
    <source>
        <dbReference type="ARBA" id="ARBA00012439"/>
    </source>
</evidence>
<comment type="catalytic activity">
    <reaction evidence="11">
        <text>isopentenyl diphosphate + (2E)-geranyl diphosphate = (2E,6E)-farnesyl diphosphate + diphosphate</text>
        <dbReference type="Rhea" id="RHEA:19361"/>
        <dbReference type="ChEBI" id="CHEBI:33019"/>
        <dbReference type="ChEBI" id="CHEBI:58057"/>
        <dbReference type="ChEBI" id="CHEBI:128769"/>
        <dbReference type="ChEBI" id="CHEBI:175763"/>
        <dbReference type="EC" id="2.5.1.10"/>
    </reaction>
</comment>
<dbReference type="SFLD" id="SFLDS00005">
    <property type="entry name" value="Isoprenoid_Synthase_Type_I"/>
    <property type="match status" value="1"/>
</dbReference>
<evidence type="ECO:0000256" key="10">
    <source>
        <dbReference type="ARBA" id="ARBA00032873"/>
    </source>
</evidence>
<dbReference type="InterPro" id="IPR008949">
    <property type="entry name" value="Isoprenoid_synthase_dom_sf"/>
</dbReference>
<name>A0A6N2TBH6_9FIRM</name>
<evidence type="ECO:0000256" key="1">
    <source>
        <dbReference type="ARBA" id="ARBA00001946"/>
    </source>
</evidence>
<dbReference type="NCBIfam" id="NF045485">
    <property type="entry name" value="FPPsyn"/>
    <property type="match status" value="1"/>
</dbReference>
<evidence type="ECO:0000256" key="2">
    <source>
        <dbReference type="ARBA" id="ARBA00006706"/>
    </source>
</evidence>
<dbReference type="GO" id="GO:0016114">
    <property type="term" value="P:terpenoid biosynthetic process"/>
    <property type="evidence" value="ECO:0007669"/>
    <property type="project" value="UniProtKB-ARBA"/>
</dbReference>
<dbReference type="FunFam" id="1.10.600.10:FF:000001">
    <property type="entry name" value="Geranylgeranyl diphosphate synthase"/>
    <property type="match status" value="1"/>
</dbReference>
<evidence type="ECO:0000256" key="4">
    <source>
        <dbReference type="ARBA" id="ARBA00015100"/>
    </source>
</evidence>
<accession>A0A6N2TBH6</accession>
<keyword evidence="6" id="KW-0479">Metal-binding</keyword>
<evidence type="ECO:0000256" key="6">
    <source>
        <dbReference type="ARBA" id="ARBA00022723"/>
    </source>
</evidence>
<dbReference type="PANTHER" id="PTHR43281">
    <property type="entry name" value="FARNESYL DIPHOSPHATE SYNTHASE"/>
    <property type="match status" value="1"/>
</dbReference>
<dbReference type="InterPro" id="IPR053378">
    <property type="entry name" value="Prenyl_diphosphate_synthase"/>
</dbReference>
<dbReference type="GO" id="GO:0005737">
    <property type="term" value="C:cytoplasm"/>
    <property type="evidence" value="ECO:0007669"/>
    <property type="project" value="UniProtKB-ARBA"/>
</dbReference>
<dbReference type="SFLD" id="SFLDG01017">
    <property type="entry name" value="Polyprenyl_Transferase_Like"/>
    <property type="match status" value="1"/>
</dbReference>
<reference evidence="13" key="1">
    <citation type="submission" date="2019-11" db="EMBL/GenBank/DDBJ databases">
        <authorList>
            <person name="Feng L."/>
        </authorList>
    </citation>
    <scope>NUCLEOTIDE SEQUENCE</scope>
    <source>
        <strain evidence="13">CnexileLFYP112</strain>
    </source>
</reference>
<evidence type="ECO:0000256" key="8">
    <source>
        <dbReference type="ARBA" id="ARBA00023229"/>
    </source>
</evidence>
<keyword evidence="5 12" id="KW-0808">Transferase</keyword>
<keyword evidence="8" id="KW-0414">Isoprene biosynthesis</keyword>
<proteinExistence type="inferred from homology"/>
<gene>
    <name evidence="13" type="ORF">CNLFYP112_01723</name>
</gene>
<organism evidence="13">
    <name type="scientific">[Clostridium] nexile</name>
    <dbReference type="NCBI Taxonomy" id="29361"/>
    <lineage>
        <taxon>Bacteria</taxon>
        <taxon>Bacillati</taxon>
        <taxon>Bacillota</taxon>
        <taxon>Clostridia</taxon>
        <taxon>Lachnospirales</taxon>
        <taxon>Lachnospiraceae</taxon>
        <taxon>Tyzzerella</taxon>
    </lineage>
</organism>
<dbReference type="PROSITE" id="PS00444">
    <property type="entry name" value="POLYPRENYL_SYNTHASE_2"/>
    <property type="match status" value="1"/>
</dbReference>
<dbReference type="GO" id="GO:0004337">
    <property type="term" value="F:(2E,6E)-farnesyl diphosphate synthase activity"/>
    <property type="evidence" value="ECO:0007669"/>
    <property type="project" value="UniProtKB-EC"/>
</dbReference>
<evidence type="ECO:0000256" key="11">
    <source>
        <dbReference type="ARBA" id="ARBA00049399"/>
    </source>
</evidence>
<comment type="similarity">
    <text evidence="2 12">Belongs to the FPP/GGPP synthase family.</text>
</comment>
<comment type="cofactor">
    <cofactor evidence="1">
        <name>Mg(2+)</name>
        <dbReference type="ChEBI" id="CHEBI:18420"/>
    </cofactor>
</comment>
<sequence length="300" mass="33368">MVKSMNFKEERIGKITAIEQILKKYLPVKEGLQKEIMEAMEYSLLAGGKRLRPMLMRETYVLFGGDEELIEPFMAAIEMIHTYSLVHDDLPAMDNDDYRRGRKTTHVVYGEAMGILAGDALLNFAFETAVKAFAMCPQKSIEIGQAMRILSEKAGIYGMIGGQVVDVKSAGQAVSKEVLDFIYELKTSALIECAMMIGAVLAGASETEVQKIEQIAKYVGVAFQIQDDILDVTSTVEVLGKPIHSDEKNEKTTYVTLLGIENAKEAVEGLSMEAIHLLHSISGENQFLEMLLKELIYREK</sequence>
<dbReference type="EC" id="2.5.1.10" evidence="3"/>
<dbReference type="CDD" id="cd00685">
    <property type="entry name" value="Trans_IPPS_HT"/>
    <property type="match status" value="1"/>
</dbReference>
<dbReference type="AlphaFoldDB" id="A0A6N2TBH6"/>
<dbReference type="GO" id="GO:0046872">
    <property type="term" value="F:metal ion binding"/>
    <property type="evidence" value="ECO:0007669"/>
    <property type="project" value="UniProtKB-KW"/>
</dbReference>
<dbReference type="InterPro" id="IPR000092">
    <property type="entry name" value="Polyprenyl_synt"/>
</dbReference>
<dbReference type="InterPro" id="IPR033749">
    <property type="entry name" value="Polyprenyl_synt_CS"/>
</dbReference>
<dbReference type="PROSITE" id="PS00723">
    <property type="entry name" value="POLYPRENYL_SYNTHASE_1"/>
    <property type="match status" value="1"/>
</dbReference>
<dbReference type="PANTHER" id="PTHR43281:SF1">
    <property type="entry name" value="FARNESYL DIPHOSPHATE SYNTHASE"/>
    <property type="match status" value="1"/>
</dbReference>
<dbReference type="Gene3D" id="1.10.600.10">
    <property type="entry name" value="Farnesyl Diphosphate Synthase"/>
    <property type="match status" value="1"/>
</dbReference>
<evidence type="ECO:0000256" key="5">
    <source>
        <dbReference type="ARBA" id="ARBA00022679"/>
    </source>
</evidence>
<dbReference type="SUPFAM" id="SSF48576">
    <property type="entry name" value="Terpenoid synthases"/>
    <property type="match status" value="1"/>
</dbReference>
<dbReference type="EMBL" id="CACRTG010000011">
    <property type="protein sequence ID" value="VYT02920.1"/>
    <property type="molecule type" value="Genomic_DNA"/>
</dbReference>
<evidence type="ECO:0000256" key="9">
    <source>
        <dbReference type="ARBA" id="ARBA00032380"/>
    </source>
</evidence>
<protein>
    <recommendedName>
        <fullName evidence="4">Farnesyl diphosphate synthase</fullName>
        <ecNumber evidence="3">2.5.1.10</ecNumber>
    </recommendedName>
    <alternativeName>
        <fullName evidence="10">(2E,6E)-farnesyl diphosphate synthase</fullName>
    </alternativeName>
    <alternativeName>
        <fullName evidence="9">Geranyltranstransferase</fullName>
    </alternativeName>
</protein>
<keyword evidence="7" id="KW-0460">Magnesium</keyword>
<evidence type="ECO:0000256" key="7">
    <source>
        <dbReference type="ARBA" id="ARBA00022842"/>
    </source>
</evidence>
<evidence type="ECO:0000313" key="13">
    <source>
        <dbReference type="EMBL" id="VYT02920.1"/>
    </source>
</evidence>
<evidence type="ECO:0000256" key="12">
    <source>
        <dbReference type="RuleBase" id="RU004466"/>
    </source>
</evidence>